<gene>
    <name evidence="3" type="primary">uppS</name>
    <name evidence="3" type="ORF">CO003_00280</name>
</gene>
<evidence type="ECO:0000313" key="4">
    <source>
        <dbReference type="Proteomes" id="UP000231673"/>
    </source>
</evidence>
<comment type="caution">
    <text evidence="3">The sequence shown here is derived from an EMBL/GenBank/DDBJ whole genome shotgun (WGS) entry which is preliminary data.</text>
</comment>
<dbReference type="GO" id="GO:0045547">
    <property type="term" value="F:ditrans,polycis-polyprenyl diphosphate synthase [(2E,6E)-farnesyl diphosphate specific] activity"/>
    <property type="evidence" value="ECO:0007669"/>
    <property type="project" value="TreeGrafter"/>
</dbReference>
<dbReference type="PANTHER" id="PTHR10291">
    <property type="entry name" value="DEHYDRODOLICHYL DIPHOSPHATE SYNTHASE FAMILY MEMBER"/>
    <property type="match status" value="1"/>
</dbReference>
<name>A0A2M7IEI6_9BACT</name>
<accession>A0A2M7IEI6</accession>
<evidence type="ECO:0000256" key="1">
    <source>
        <dbReference type="ARBA" id="ARBA00022679"/>
    </source>
</evidence>
<dbReference type="GO" id="GO:0016094">
    <property type="term" value="P:polyprenol biosynthetic process"/>
    <property type="evidence" value="ECO:0007669"/>
    <property type="project" value="TreeGrafter"/>
</dbReference>
<feature type="non-terminal residue" evidence="3">
    <location>
        <position position="154"/>
    </location>
</feature>
<comment type="similarity">
    <text evidence="2">Belongs to the UPP synthase family. Z-FPP synthase subfamily.</text>
</comment>
<dbReference type="Gene3D" id="3.40.1180.10">
    <property type="entry name" value="Decaprenyl diphosphate synthase-like"/>
    <property type="match status" value="1"/>
</dbReference>
<organism evidence="3 4">
    <name type="scientific">Candidatus Portnoybacteria bacterium CG_4_8_14_3_um_filter_44_15</name>
    <dbReference type="NCBI Taxonomy" id="1974803"/>
    <lineage>
        <taxon>Bacteria</taxon>
        <taxon>Candidatus Portnoyibacteriota</taxon>
    </lineage>
</organism>
<dbReference type="CDD" id="cd00475">
    <property type="entry name" value="Cis_IPPS"/>
    <property type="match status" value="1"/>
</dbReference>
<dbReference type="InterPro" id="IPR036424">
    <property type="entry name" value="UPP_synth-like_sf"/>
</dbReference>
<evidence type="ECO:0000313" key="3">
    <source>
        <dbReference type="EMBL" id="PIW74889.1"/>
    </source>
</evidence>
<dbReference type="SUPFAM" id="SSF64005">
    <property type="entry name" value="Undecaprenyl diphosphate synthase"/>
    <property type="match status" value="1"/>
</dbReference>
<dbReference type="Pfam" id="PF01255">
    <property type="entry name" value="Prenyltransf"/>
    <property type="match status" value="1"/>
</dbReference>
<dbReference type="AlphaFoldDB" id="A0A2M7IEI6"/>
<evidence type="ECO:0000256" key="2">
    <source>
        <dbReference type="ARBA" id="ARBA00038453"/>
    </source>
</evidence>
<protein>
    <submittedName>
        <fullName evidence="3">Di-trans,poly-cis-decaprenylcistransferase</fullName>
    </submittedName>
</protein>
<proteinExistence type="inferred from homology"/>
<dbReference type="InterPro" id="IPR001441">
    <property type="entry name" value="UPP_synth-like"/>
</dbReference>
<reference evidence="4" key="1">
    <citation type="submission" date="2017-09" db="EMBL/GenBank/DDBJ databases">
        <title>Depth-based differentiation of microbial function through sediment-hosted aquifers and enrichment of novel symbionts in the deep terrestrial subsurface.</title>
        <authorList>
            <person name="Probst A.J."/>
            <person name="Ladd B."/>
            <person name="Jarett J.K."/>
            <person name="Geller-Mcgrath D.E."/>
            <person name="Sieber C.M.K."/>
            <person name="Emerson J.B."/>
            <person name="Anantharaman K."/>
            <person name="Thomas B.C."/>
            <person name="Malmstrom R."/>
            <person name="Stieglmeier M."/>
            <person name="Klingl A."/>
            <person name="Woyke T."/>
            <person name="Ryan C.M."/>
            <person name="Banfield J.F."/>
        </authorList>
    </citation>
    <scope>NUCLEOTIDE SEQUENCE [LARGE SCALE GENOMIC DNA]</scope>
</reference>
<dbReference type="PANTHER" id="PTHR10291:SF43">
    <property type="entry name" value="DEHYDRODOLICHYL DIPHOSPHATE SYNTHASE COMPLEX SUBUNIT DHDDS"/>
    <property type="match status" value="1"/>
</dbReference>
<keyword evidence="1 3" id="KW-0808">Transferase</keyword>
<sequence>MKSKIKHLGIIMDGNRRWATTRRLPSFEGHRAGYKKIEDVLRWCRDAGIKILTLYAFSTENWQRSKKEVDFLMKLFYLALTKDIKKLHKNKVCVRVIGREEGLSKKLQQAIKKAEALTKNNTAAILNLAINYGGRLELVDAFNKILKNPPKEIT</sequence>
<dbReference type="Proteomes" id="UP000231673">
    <property type="component" value="Unassembled WGS sequence"/>
</dbReference>
<dbReference type="EMBL" id="PFGW01000004">
    <property type="protein sequence ID" value="PIW74889.1"/>
    <property type="molecule type" value="Genomic_DNA"/>
</dbReference>
<dbReference type="NCBIfam" id="TIGR00055">
    <property type="entry name" value="uppS"/>
    <property type="match status" value="1"/>
</dbReference>